<dbReference type="EMBL" id="DF977530">
    <property type="protein sequence ID" value="GAW27212.1"/>
    <property type="molecule type" value="Genomic_DNA"/>
</dbReference>
<dbReference type="Proteomes" id="UP000054516">
    <property type="component" value="Unassembled WGS sequence"/>
</dbReference>
<gene>
    <name evidence="1" type="ORF">SAMD00023353_8500260</name>
</gene>
<protein>
    <submittedName>
        <fullName evidence="1">Uncharacterized protein</fullName>
    </submittedName>
</protein>
<evidence type="ECO:0000313" key="2">
    <source>
        <dbReference type="Proteomes" id="UP000054516"/>
    </source>
</evidence>
<keyword evidence="2" id="KW-1185">Reference proteome</keyword>
<dbReference type="AlphaFoldDB" id="A0A1S8ABB6"/>
<reference evidence="1" key="1">
    <citation type="submission" date="2016-03" db="EMBL/GenBank/DDBJ databases">
        <title>Draft genome sequence of Rosellinia necatrix.</title>
        <authorList>
            <person name="Kanematsu S."/>
        </authorList>
    </citation>
    <scope>NUCLEOTIDE SEQUENCE [LARGE SCALE GENOMIC DNA]</scope>
    <source>
        <strain evidence="1">W97</strain>
    </source>
</reference>
<evidence type="ECO:0000313" key="1">
    <source>
        <dbReference type="EMBL" id="GAW27212.1"/>
    </source>
</evidence>
<sequence>MPDTSSSGPIALHDGQLDAVLESHAHAPLPPPQAQGCCGQCALRGECQQPLAICTVRRAITGRQRDSRELVRHLGCRSGLCAPASALAVETLPSTKRGGETPGRARAAMGQVPSLDRISRPLDKRLVMRITVLPTP</sequence>
<organism evidence="1">
    <name type="scientific">Rosellinia necatrix</name>
    <name type="common">White root-rot fungus</name>
    <dbReference type="NCBI Taxonomy" id="77044"/>
    <lineage>
        <taxon>Eukaryota</taxon>
        <taxon>Fungi</taxon>
        <taxon>Dikarya</taxon>
        <taxon>Ascomycota</taxon>
        <taxon>Pezizomycotina</taxon>
        <taxon>Sordariomycetes</taxon>
        <taxon>Xylariomycetidae</taxon>
        <taxon>Xylariales</taxon>
        <taxon>Xylariaceae</taxon>
        <taxon>Rosellinia</taxon>
    </lineage>
</organism>
<accession>A0A1S8ABB6</accession>
<name>A0A1S8ABB6_ROSNE</name>
<proteinExistence type="predicted"/>